<dbReference type="Gramene" id="Al_scaffold_0008_509">
    <property type="protein sequence ID" value="Al_scaffold_0008_509"/>
    <property type="gene ID" value="Al_scaffold_0008_509"/>
</dbReference>
<evidence type="ECO:0000313" key="1">
    <source>
        <dbReference type="EMBL" id="EFH41621.1"/>
    </source>
</evidence>
<name>D7MM07_ARALL</name>
<evidence type="ECO:0000313" key="2">
    <source>
        <dbReference type="Proteomes" id="UP000008694"/>
    </source>
</evidence>
<dbReference type="AlphaFoldDB" id="D7MM07"/>
<sequence length="67" mass="7788">MSMSKSSKMLQFINYRMRVTIQDQLLFIGEEMSYGEVGRFYPSACVRNVSGEEATVRRRLGNGERLY</sequence>
<dbReference type="EMBL" id="GL348720">
    <property type="protein sequence ID" value="EFH41621.1"/>
    <property type="molecule type" value="Genomic_DNA"/>
</dbReference>
<accession>D7MM07</accession>
<gene>
    <name evidence="1" type="ORF">ARALYDRAFT_683689</name>
</gene>
<dbReference type="STRING" id="81972.D7MM07"/>
<proteinExistence type="predicted"/>
<dbReference type="HOGENOM" id="CLU_2815892_0_0_1"/>
<protein>
    <submittedName>
        <fullName evidence="1">Predicted protein</fullName>
    </submittedName>
</protein>
<reference evidence="2" key="1">
    <citation type="journal article" date="2011" name="Nat. Genet.">
        <title>The Arabidopsis lyrata genome sequence and the basis of rapid genome size change.</title>
        <authorList>
            <person name="Hu T.T."/>
            <person name="Pattyn P."/>
            <person name="Bakker E.G."/>
            <person name="Cao J."/>
            <person name="Cheng J.-F."/>
            <person name="Clark R.M."/>
            <person name="Fahlgren N."/>
            <person name="Fawcett J.A."/>
            <person name="Grimwood J."/>
            <person name="Gundlach H."/>
            <person name="Haberer G."/>
            <person name="Hollister J.D."/>
            <person name="Ossowski S."/>
            <person name="Ottilar R.P."/>
            <person name="Salamov A.A."/>
            <person name="Schneeberger K."/>
            <person name="Spannagl M."/>
            <person name="Wang X."/>
            <person name="Yang L."/>
            <person name="Nasrallah M.E."/>
            <person name="Bergelson J."/>
            <person name="Carrington J.C."/>
            <person name="Gaut B.S."/>
            <person name="Schmutz J."/>
            <person name="Mayer K.F.X."/>
            <person name="Van de Peer Y."/>
            <person name="Grigoriev I.V."/>
            <person name="Nordborg M."/>
            <person name="Weigel D."/>
            <person name="Guo Y.-L."/>
        </authorList>
    </citation>
    <scope>NUCLEOTIDE SEQUENCE [LARGE SCALE GENOMIC DNA]</scope>
    <source>
        <strain evidence="2">cv. MN47</strain>
    </source>
</reference>
<dbReference type="Proteomes" id="UP000008694">
    <property type="component" value="Unassembled WGS sequence"/>
</dbReference>
<organism evidence="2">
    <name type="scientific">Arabidopsis lyrata subsp. lyrata</name>
    <name type="common">Lyre-leaved rock-cress</name>
    <dbReference type="NCBI Taxonomy" id="81972"/>
    <lineage>
        <taxon>Eukaryota</taxon>
        <taxon>Viridiplantae</taxon>
        <taxon>Streptophyta</taxon>
        <taxon>Embryophyta</taxon>
        <taxon>Tracheophyta</taxon>
        <taxon>Spermatophyta</taxon>
        <taxon>Magnoliopsida</taxon>
        <taxon>eudicotyledons</taxon>
        <taxon>Gunneridae</taxon>
        <taxon>Pentapetalae</taxon>
        <taxon>rosids</taxon>
        <taxon>malvids</taxon>
        <taxon>Brassicales</taxon>
        <taxon>Brassicaceae</taxon>
        <taxon>Camelineae</taxon>
        <taxon>Arabidopsis</taxon>
    </lineage>
</organism>
<keyword evidence="2" id="KW-1185">Reference proteome</keyword>